<organism evidence="1 2">
    <name type="scientific">Tothia fuscella</name>
    <dbReference type="NCBI Taxonomy" id="1048955"/>
    <lineage>
        <taxon>Eukaryota</taxon>
        <taxon>Fungi</taxon>
        <taxon>Dikarya</taxon>
        <taxon>Ascomycota</taxon>
        <taxon>Pezizomycotina</taxon>
        <taxon>Dothideomycetes</taxon>
        <taxon>Pleosporomycetidae</taxon>
        <taxon>Venturiales</taxon>
        <taxon>Cylindrosympodiaceae</taxon>
        <taxon>Tothia</taxon>
    </lineage>
</organism>
<comment type="caution">
    <text evidence="1">The sequence shown here is derived from an EMBL/GenBank/DDBJ whole genome shotgun (WGS) entry which is preliminary data.</text>
</comment>
<dbReference type="EMBL" id="MU007098">
    <property type="protein sequence ID" value="KAF2421480.1"/>
    <property type="molecule type" value="Genomic_DNA"/>
</dbReference>
<dbReference type="OrthoDB" id="3231004at2759"/>
<keyword evidence="2" id="KW-1185">Reference proteome</keyword>
<sequence>MATILAPFNTAMQLGSGFNSFTQQLCVDRAVIPDHEAPPEAQANIIGPVAQEVTYKATIVDKVTDVTKAMNINAAFAIKYDSFNASGKGDFINTSKIKESDVSFMISVKVINQVIYDHALTKFNPIAEIKESNFADVYGDSFISGFQDGGEFTAVISVKARDRSQAQKIKAEAAINFTKNKLELGLNGNFGMTNDSMLEEHETTISVAYVGGGQDLKKLEEDWSFETMRSAALKFPSLVAVTPMRTYAILTKYTALRSFYSATAASGRTLVPSFEKAGIYVSSLQEAFLDYKTISKNLQVLAFDVSAGILELEPSPEAGATTDVVAKTSSAKQDSDLESLVEVPDPSPKKLQPLKFTKPFPPTIVGLESARQGVRMMLNRVVAEVDAVTRNPELAVDETRGAMFMSPFLFKQLIPIGKPAGGKGGDGAAAAGPDGDVSIAAELQDLADRSGGTAKF</sequence>
<gene>
    <name evidence="1" type="ORF">EJ08DRAFT_682947</name>
</gene>
<proteinExistence type="predicted"/>
<dbReference type="Proteomes" id="UP000800235">
    <property type="component" value="Unassembled WGS sequence"/>
</dbReference>
<name>A0A9P4TU99_9PEZI</name>
<evidence type="ECO:0000313" key="2">
    <source>
        <dbReference type="Proteomes" id="UP000800235"/>
    </source>
</evidence>
<dbReference type="AlphaFoldDB" id="A0A9P4TU99"/>
<protein>
    <submittedName>
        <fullName evidence="1">Uncharacterized protein</fullName>
    </submittedName>
</protein>
<reference evidence="1" key="1">
    <citation type="journal article" date="2020" name="Stud. Mycol.">
        <title>101 Dothideomycetes genomes: a test case for predicting lifestyles and emergence of pathogens.</title>
        <authorList>
            <person name="Haridas S."/>
            <person name="Albert R."/>
            <person name="Binder M."/>
            <person name="Bloem J."/>
            <person name="Labutti K."/>
            <person name="Salamov A."/>
            <person name="Andreopoulos B."/>
            <person name="Baker S."/>
            <person name="Barry K."/>
            <person name="Bills G."/>
            <person name="Bluhm B."/>
            <person name="Cannon C."/>
            <person name="Castanera R."/>
            <person name="Culley D."/>
            <person name="Daum C."/>
            <person name="Ezra D."/>
            <person name="Gonzalez J."/>
            <person name="Henrissat B."/>
            <person name="Kuo A."/>
            <person name="Liang C."/>
            <person name="Lipzen A."/>
            <person name="Lutzoni F."/>
            <person name="Magnuson J."/>
            <person name="Mondo S."/>
            <person name="Nolan M."/>
            <person name="Ohm R."/>
            <person name="Pangilinan J."/>
            <person name="Park H.-J."/>
            <person name="Ramirez L."/>
            <person name="Alfaro M."/>
            <person name="Sun H."/>
            <person name="Tritt A."/>
            <person name="Yoshinaga Y."/>
            <person name="Zwiers L.-H."/>
            <person name="Turgeon B."/>
            <person name="Goodwin S."/>
            <person name="Spatafora J."/>
            <person name="Crous P."/>
            <person name="Grigoriev I."/>
        </authorList>
    </citation>
    <scope>NUCLEOTIDE SEQUENCE</scope>
    <source>
        <strain evidence="1">CBS 130266</strain>
    </source>
</reference>
<accession>A0A9P4TU99</accession>
<evidence type="ECO:0000313" key="1">
    <source>
        <dbReference type="EMBL" id="KAF2421480.1"/>
    </source>
</evidence>